<evidence type="ECO:0000313" key="2">
    <source>
        <dbReference type="EMBL" id="CAF4888137.1"/>
    </source>
</evidence>
<sequence length="67" mass="7706">LLGYRVEINGKKYNTLNKDQYQCTLTECLPGEEYKVQLIVQTSIQSEYVNDIFIGENGKDDEPEETS</sequence>
<feature type="non-terminal residue" evidence="2">
    <location>
        <position position="1"/>
    </location>
</feature>
<dbReference type="Proteomes" id="UP000663873">
    <property type="component" value="Unassembled WGS sequence"/>
</dbReference>
<reference evidence="2" key="1">
    <citation type="submission" date="2021-02" db="EMBL/GenBank/DDBJ databases">
        <authorList>
            <person name="Nowell W R."/>
        </authorList>
    </citation>
    <scope>NUCLEOTIDE SEQUENCE</scope>
</reference>
<gene>
    <name evidence="1" type="ORF">UJA718_LOCUS44977</name>
    <name evidence="2" type="ORF">UJA718_LOCUS44991</name>
</gene>
<organism evidence="2 3">
    <name type="scientific">Rotaria socialis</name>
    <dbReference type="NCBI Taxonomy" id="392032"/>
    <lineage>
        <taxon>Eukaryota</taxon>
        <taxon>Metazoa</taxon>
        <taxon>Spiralia</taxon>
        <taxon>Gnathifera</taxon>
        <taxon>Rotifera</taxon>
        <taxon>Eurotatoria</taxon>
        <taxon>Bdelloidea</taxon>
        <taxon>Philodinida</taxon>
        <taxon>Philodinidae</taxon>
        <taxon>Rotaria</taxon>
    </lineage>
</organism>
<keyword evidence="3" id="KW-1185">Reference proteome</keyword>
<dbReference type="AlphaFoldDB" id="A0A821UDI5"/>
<accession>A0A821UDI5</accession>
<dbReference type="EMBL" id="CAJOBP010072632">
    <property type="protein sequence ID" value="CAF4888137.1"/>
    <property type="molecule type" value="Genomic_DNA"/>
</dbReference>
<name>A0A821UDI5_9BILA</name>
<comment type="caution">
    <text evidence="2">The sequence shown here is derived from an EMBL/GenBank/DDBJ whole genome shotgun (WGS) entry which is preliminary data.</text>
</comment>
<evidence type="ECO:0000313" key="3">
    <source>
        <dbReference type="Proteomes" id="UP000663873"/>
    </source>
</evidence>
<dbReference type="EMBL" id="CAJOBP010072507">
    <property type="protein sequence ID" value="CAF4887717.1"/>
    <property type="molecule type" value="Genomic_DNA"/>
</dbReference>
<feature type="non-terminal residue" evidence="2">
    <location>
        <position position="67"/>
    </location>
</feature>
<evidence type="ECO:0000313" key="1">
    <source>
        <dbReference type="EMBL" id="CAF4887717.1"/>
    </source>
</evidence>
<protein>
    <submittedName>
        <fullName evidence="2">Uncharacterized protein</fullName>
    </submittedName>
</protein>
<proteinExistence type="predicted"/>